<organism evidence="3 4">
    <name type="scientific">Zooshikella ganghwensis</name>
    <dbReference type="NCBI Taxonomy" id="202772"/>
    <lineage>
        <taxon>Bacteria</taxon>
        <taxon>Pseudomonadati</taxon>
        <taxon>Pseudomonadota</taxon>
        <taxon>Gammaproteobacteria</taxon>
        <taxon>Oceanospirillales</taxon>
        <taxon>Zooshikellaceae</taxon>
        <taxon>Zooshikella</taxon>
    </lineage>
</organism>
<dbReference type="PRINTS" id="PR00412">
    <property type="entry name" value="EPOXHYDRLASE"/>
</dbReference>
<dbReference type="PANTHER" id="PTHR46118">
    <property type="entry name" value="PROTEIN ABHD11"/>
    <property type="match status" value="1"/>
</dbReference>
<dbReference type="PANTHER" id="PTHR46118:SF4">
    <property type="entry name" value="PROTEIN ABHD11"/>
    <property type="match status" value="1"/>
</dbReference>
<dbReference type="InterPro" id="IPR000073">
    <property type="entry name" value="AB_hydrolase_1"/>
</dbReference>
<gene>
    <name evidence="3" type="ORF">B9G39_02540</name>
</gene>
<dbReference type="SUPFAM" id="SSF53474">
    <property type="entry name" value="alpha/beta-Hydrolases"/>
    <property type="match status" value="1"/>
</dbReference>
<protein>
    <submittedName>
        <fullName evidence="3">Alpha/beta fold hydrolase</fullName>
    </submittedName>
</protein>
<dbReference type="InterPro" id="IPR000639">
    <property type="entry name" value="Epox_hydrolase-like"/>
</dbReference>
<reference evidence="3 4" key="1">
    <citation type="submission" date="2017-04" db="EMBL/GenBank/DDBJ databases">
        <title>Draft genome sequence of Zooshikella ganghwensis VG4 isolated from Red Sea sediments.</title>
        <authorList>
            <person name="Rehman Z."/>
            <person name="Alam I."/>
            <person name="Kamau A."/>
            <person name="Bajic V."/>
            <person name="Leiknes T."/>
        </authorList>
    </citation>
    <scope>NUCLEOTIDE SEQUENCE [LARGE SCALE GENOMIC DNA]</scope>
    <source>
        <strain evidence="3 4">VG4</strain>
    </source>
</reference>
<evidence type="ECO:0000259" key="2">
    <source>
        <dbReference type="Pfam" id="PF00561"/>
    </source>
</evidence>
<sequence length="262" mass="28869">MFDLYYRQQGIQGNPPVVLLHGLFGSLENLGAVAKVLAEDFSVYSVDLRNHGRSPHHEMMNYELMANDVIRFMDSLNLTEAVLLGHSMGGKVAMEVALQAPDRVSGLIVADIAPVRYPPHHHQVFAGLQGLALSAITSRAQADKELAAYINEASVRSFLLKNLVKTSASGFQWRMNLSAIAKHYEHIMAGQSSESSYDKPVLFIKGGSSDYILPRHQDAILSLFPAAGVKIIQNAGHWLHAEKPALFNRIVSQFLRSILIAQ</sequence>
<dbReference type="InterPro" id="IPR029058">
    <property type="entry name" value="AB_hydrolase_fold"/>
</dbReference>
<keyword evidence="4" id="KW-1185">Reference proteome</keyword>
<accession>A0A4P9VGW5</accession>
<dbReference type="Proteomes" id="UP000257039">
    <property type="component" value="Unassembled WGS sequence"/>
</dbReference>
<dbReference type="PRINTS" id="PR00111">
    <property type="entry name" value="ABHYDROLASE"/>
</dbReference>
<dbReference type="Pfam" id="PF00561">
    <property type="entry name" value="Abhydrolase_1"/>
    <property type="match status" value="1"/>
</dbReference>
<dbReference type="EMBL" id="NDXW01000001">
    <property type="protein sequence ID" value="RDH42408.1"/>
    <property type="molecule type" value="Genomic_DNA"/>
</dbReference>
<dbReference type="GO" id="GO:0016787">
    <property type="term" value="F:hydrolase activity"/>
    <property type="evidence" value="ECO:0007669"/>
    <property type="project" value="UniProtKB-KW"/>
</dbReference>
<name>A0A4P9VGW5_9GAMM</name>
<keyword evidence="1 3" id="KW-0378">Hydrolase</keyword>
<dbReference type="RefSeq" id="WP_094785918.1">
    <property type="nucleotide sequence ID" value="NZ_NDXW01000001.1"/>
</dbReference>
<proteinExistence type="predicted"/>
<evidence type="ECO:0000313" key="4">
    <source>
        <dbReference type="Proteomes" id="UP000257039"/>
    </source>
</evidence>
<dbReference type="AlphaFoldDB" id="A0A4P9VGW5"/>
<evidence type="ECO:0000313" key="3">
    <source>
        <dbReference type="EMBL" id="RDH42408.1"/>
    </source>
</evidence>
<dbReference type="Gene3D" id="3.40.50.1820">
    <property type="entry name" value="alpha/beta hydrolase"/>
    <property type="match status" value="1"/>
</dbReference>
<comment type="caution">
    <text evidence="3">The sequence shown here is derived from an EMBL/GenBank/DDBJ whole genome shotgun (WGS) entry which is preliminary data.</text>
</comment>
<evidence type="ECO:0000256" key="1">
    <source>
        <dbReference type="ARBA" id="ARBA00022801"/>
    </source>
</evidence>
<feature type="domain" description="AB hydrolase-1" evidence="2">
    <location>
        <begin position="15"/>
        <end position="244"/>
    </location>
</feature>